<evidence type="ECO:0000313" key="3">
    <source>
        <dbReference type="Proteomes" id="UP001165586"/>
    </source>
</evidence>
<comment type="caution">
    <text evidence="2">The sequence shown here is derived from an EMBL/GenBank/DDBJ whole genome shotgun (WGS) entry which is preliminary data.</text>
</comment>
<dbReference type="Pfam" id="PF25355">
    <property type="entry name" value="DUF7882"/>
    <property type="match status" value="1"/>
</dbReference>
<accession>A0ABT2GWR1</accession>
<dbReference type="Proteomes" id="UP001165586">
    <property type="component" value="Unassembled WGS sequence"/>
</dbReference>
<dbReference type="EMBL" id="JANLCJ010000001">
    <property type="protein sequence ID" value="MCS5732392.1"/>
    <property type="molecule type" value="Genomic_DNA"/>
</dbReference>
<reference evidence="2" key="1">
    <citation type="submission" date="2022-08" db="EMBL/GenBank/DDBJ databases">
        <authorList>
            <person name="Deng Y."/>
            <person name="Han X.-F."/>
            <person name="Zhang Y.-Q."/>
        </authorList>
    </citation>
    <scope>NUCLEOTIDE SEQUENCE</scope>
    <source>
        <strain evidence="2">CPCC 203386</strain>
    </source>
</reference>
<proteinExistence type="predicted"/>
<name>A0ABT2GWR1_9MICO</name>
<dbReference type="RefSeq" id="WP_259537003.1">
    <property type="nucleotide sequence ID" value="NZ_JANLCJ010000001.1"/>
</dbReference>
<dbReference type="InterPro" id="IPR057204">
    <property type="entry name" value="DUF7882"/>
</dbReference>
<evidence type="ECO:0000313" key="2">
    <source>
        <dbReference type="EMBL" id="MCS5732392.1"/>
    </source>
</evidence>
<organism evidence="2 3">
    <name type="scientific">Herbiconiux daphne</name>
    <dbReference type="NCBI Taxonomy" id="2970914"/>
    <lineage>
        <taxon>Bacteria</taxon>
        <taxon>Bacillati</taxon>
        <taxon>Actinomycetota</taxon>
        <taxon>Actinomycetes</taxon>
        <taxon>Micrococcales</taxon>
        <taxon>Microbacteriaceae</taxon>
        <taxon>Herbiconiux</taxon>
    </lineage>
</organism>
<gene>
    <name evidence="2" type="ORF">N1032_01365</name>
</gene>
<protein>
    <recommendedName>
        <fullName evidence="1">DUF7882 domain-containing protein</fullName>
    </recommendedName>
</protein>
<feature type="domain" description="DUF7882" evidence="1">
    <location>
        <begin position="1"/>
        <end position="78"/>
    </location>
</feature>
<evidence type="ECO:0000259" key="1">
    <source>
        <dbReference type="Pfam" id="PF25355"/>
    </source>
</evidence>
<sequence length="114" mass="13208">MGILKYPGAPDFAYPDDVLATIQHLITTQHKMGQGFWLERRGMDDKTVGHDAIWIDPSKHIYIEFDSLDDVFVNQDLFNYWQMLLTVEGADRLILHPDEETMAKIKKWIADGED</sequence>
<keyword evidence="3" id="KW-1185">Reference proteome</keyword>